<name>A0A967BCX1_9RHOB</name>
<gene>
    <name evidence="3" type="ORF">HAT86_09960</name>
</gene>
<evidence type="ECO:0000256" key="1">
    <source>
        <dbReference type="SAM" id="Phobius"/>
    </source>
</evidence>
<feature type="signal peptide" evidence="2">
    <location>
        <begin position="1"/>
        <end position="20"/>
    </location>
</feature>
<keyword evidence="1" id="KW-0812">Transmembrane</keyword>
<organism evidence="3 4">
    <name type="scientific">Roseovarius gahaiensis</name>
    <dbReference type="NCBI Taxonomy" id="2716691"/>
    <lineage>
        <taxon>Bacteria</taxon>
        <taxon>Pseudomonadati</taxon>
        <taxon>Pseudomonadota</taxon>
        <taxon>Alphaproteobacteria</taxon>
        <taxon>Rhodobacterales</taxon>
        <taxon>Roseobacteraceae</taxon>
        <taxon>Roseovarius</taxon>
    </lineage>
</organism>
<evidence type="ECO:0008006" key="5">
    <source>
        <dbReference type="Google" id="ProtNLM"/>
    </source>
</evidence>
<keyword evidence="4" id="KW-1185">Reference proteome</keyword>
<dbReference type="EMBL" id="JAAORB010000018">
    <property type="protein sequence ID" value="NHQ74784.1"/>
    <property type="molecule type" value="Genomic_DNA"/>
</dbReference>
<reference evidence="3" key="1">
    <citation type="submission" date="2020-03" db="EMBL/GenBank/DDBJ databases">
        <title>Roseovarius gahaiensis sp. nov., isolated from Gahai Saline Lake, China.</title>
        <authorList>
            <person name="Sun X."/>
        </authorList>
    </citation>
    <scope>NUCLEOTIDE SEQUENCE</scope>
    <source>
        <strain evidence="3">GH877</strain>
    </source>
</reference>
<protein>
    <recommendedName>
        <fullName evidence="5">Ferrochelatase</fullName>
    </recommendedName>
</protein>
<evidence type="ECO:0000256" key="2">
    <source>
        <dbReference type="SAM" id="SignalP"/>
    </source>
</evidence>
<dbReference type="AlphaFoldDB" id="A0A967BCX1"/>
<comment type="caution">
    <text evidence="3">The sequence shown here is derived from an EMBL/GenBank/DDBJ whole genome shotgun (WGS) entry which is preliminary data.</text>
</comment>
<dbReference type="RefSeq" id="WP_167196674.1">
    <property type="nucleotide sequence ID" value="NZ_JAAORB010000018.1"/>
</dbReference>
<keyword evidence="2" id="KW-0732">Signal</keyword>
<dbReference type="Proteomes" id="UP000639775">
    <property type="component" value="Unassembled WGS sequence"/>
</dbReference>
<evidence type="ECO:0000313" key="3">
    <source>
        <dbReference type="EMBL" id="NHQ74784.1"/>
    </source>
</evidence>
<feature type="transmembrane region" description="Helical" evidence="1">
    <location>
        <begin position="44"/>
        <end position="62"/>
    </location>
</feature>
<feature type="chain" id="PRO_5038098783" description="Ferrochelatase" evidence="2">
    <location>
        <begin position="21"/>
        <end position="63"/>
    </location>
</feature>
<proteinExistence type="predicted"/>
<keyword evidence="1" id="KW-0472">Membrane</keyword>
<accession>A0A967BCX1</accession>
<sequence length="63" mass="6130">MKTTVFTVLALAAFSGAAIASGLSDPVVTPEVIAADAVDTSDKIGGLVAFVTVLLIILGAAGV</sequence>
<evidence type="ECO:0000313" key="4">
    <source>
        <dbReference type="Proteomes" id="UP000639775"/>
    </source>
</evidence>
<keyword evidence="1" id="KW-1133">Transmembrane helix</keyword>